<dbReference type="Pfam" id="PF05557">
    <property type="entry name" value="MAD"/>
    <property type="match status" value="1"/>
</dbReference>
<feature type="compositionally biased region" description="Basic and acidic residues" evidence="1">
    <location>
        <begin position="90"/>
        <end position="101"/>
    </location>
</feature>
<evidence type="ECO:0000256" key="1">
    <source>
        <dbReference type="SAM" id="MobiDB-lite"/>
    </source>
</evidence>
<evidence type="ECO:0000313" key="2">
    <source>
        <dbReference type="EMBL" id="KFO23835.1"/>
    </source>
</evidence>
<evidence type="ECO:0000313" key="3">
    <source>
        <dbReference type="Proteomes" id="UP000028990"/>
    </source>
</evidence>
<keyword evidence="3" id="KW-1185">Reference proteome</keyword>
<organism evidence="2 3">
    <name type="scientific">Fukomys damarensis</name>
    <name type="common">Damaraland mole rat</name>
    <name type="synonym">Cryptomys damarensis</name>
    <dbReference type="NCBI Taxonomy" id="885580"/>
    <lineage>
        <taxon>Eukaryota</taxon>
        <taxon>Metazoa</taxon>
        <taxon>Chordata</taxon>
        <taxon>Craniata</taxon>
        <taxon>Vertebrata</taxon>
        <taxon>Euteleostomi</taxon>
        <taxon>Mammalia</taxon>
        <taxon>Eutheria</taxon>
        <taxon>Euarchontoglires</taxon>
        <taxon>Glires</taxon>
        <taxon>Rodentia</taxon>
        <taxon>Hystricomorpha</taxon>
        <taxon>Bathyergidae</taxon>
        <taxon>Fukomys</taxon>
    </lineage>
</organism>
<dbReference type="Proteomes" id="UP000028990">
    <property type="component" value="Unassembled WGS sequence"/>
</dbReference>
<dbReference type="InterPro" id="IPR008672">
    <property type="entry name" value="Mad1"/>
</dbReference>
<accession>A0A091D0X6</accession>
<dbReference type="EMBL" id="KN123728">
    <property type="protein sequence ID" value="KFO23835.1"/>
    <property type="molecule type" value="Genomic_DNA"/>
</dbReference>
<dbReference type="GO" id="GO:0007094">
    <property type="term" value="P:mitotic spindle assembly checkpoint signaling"/>
    <property type="evidence" value="ECO:0007669"/>
    <property type="project" value="InterPro"/>
</dbReference>
<reference evidence="2 3" key="1">
    <citation type="submission" date="2013-11" db="EMBL/GenBank/DDBJ databases">
        <title>The Damaraland mole rat (Fukomys damarensis) genome and evolution of African mole rats.</title>
        <authorList>
            <person name="Gladyshev V.N."/>
            <person name="Fang X."/>
        </authorList>
    </citation>
    <scope>NUCLEOTIDE SEQUENCE [LARGE SCALE GENOMIC DNA]</scope>
    <source>
        <tissue evidence="2">Liver</tissue>
    </source>
</reference>
<protein>
    <submittedName>
        <fullName evidence="2">Mitotic spindle assembly checkpoint protein MAD1</fullName>
    </submittedName>
</protein>
<gene>
    <name evidence="2" type="ORF">H920_14774</name>
</gene>
<dbReference type="AlphaFoldDB" id="A0A091D0X6"/>
<name>A0A091D0X6_FUKDA</name>
<feature type="region of interest" description="Disordered" evidence="1">
    <location>
        <begin position="90"/>
        <end position="137"/>
    </location>
</feature>
<proteinExistence type="predicted"/>
<sequence length="137" mass="15664">MGHLGENTAVLPALRFLNHFISQRAEKGSGLDTSTLPRVFCRCSTIGERSLRRKEPSRAYLIQVEREKMQMDLSHKRAGVQLEKADRFSARNYEREADRNPELLAGTGQLQGWEAEAEEKMRSSRTAWPRPARRLAP</sequence>